<keyword evidence="9" id="KW-0256">Endoplasmic reticulum</keyword>
<evidence type="ECO:0000256" key="14">
    <source>
        <dbReference type="ARBA" id="ARBA00038540"/>
    </source>
</evidence>
<name>A0A7E5VGE4_TRINI</name>
<dbReference type="OrthoDB" id="193139at2759"/>
<evidence type="ECO:0000256" key="12">
    <source>
        <dbReference type="ARBA" id="ARBA00023128"/>
    </source>
</evidence>
<keyword evidence="18" id="KW-1185">Reference proteome</keyword>
<evidence type="ECO:0000256" key="3">
    <source>
        <dbReference type="ARBA" id="ARBA00004477"/>
    </source>
</evidence>
<dbReference type="Gene3D" id="1.20.120.550">
    <property type="entry name" value="Membrane associated eicosanoid/glutathione metabolism-like domain"/>
    <property type="match status" value="2"/>
</dbReference>
<comment type="subunit">
    <text evidence="14">Homotrimer; The trimer binds only one molecule of glutathione.</text>
</comment>
<evidence type="ECO:0000313" key="18">
    <source>
        <dbReference type="Proteomes" id="UP000322000"/>
    </source>
</evidence>
<comment type="catalytic activity">
    <reaction evidence="16">
        <text>RX + glutathione = an S-substituted glutathione + a halide anion + H(+)</text>
        <dbReference type="Rhea" id="RHEA:16437"/>
        <dbReference type="ChEBI" id="CHEBI:15378"/>
        <dbReference type="ChEBI" id="CHEBI:16042"/>
        <dbReference type="ChEBI" id="CHEBI:17792"/>
        <dbReference type="ChEBI" id="CHEBI:57925"/>
        <dbReference type="ChEBI" id="CHEBI:90779"/>
        <dbReference type="EC" id="2.5.1.18"/>
    </reaction>
    <physiologicalReaction direction="left-to-right" evidence="16">
        <dbReference type="Rhea" id="RHEA:16438"/>
    </physiologicalReaction>
</comment>
<dbReference type="InterPro" id="IPR001129">
    <property type="entry name" value="Membr-assoc_MAPEG"/>
</dbReference>
<dbReference type="AlphaFoldDB" id="A0A7E5VGE4"/>
<dbReference type="PANTHER" id="PTHR10689">
    <property type="entry name" value="MICROSOMAL GLUTATHIONE S-TRANSFERASE 1"/>
    <property type="match status" value="1"/>
</dbReference>
<dbReference type="InterPro" id="IPR040162">
    <property type="entry name" value="MGST1-like"/>
</dbReference>
<keyword evidence="13 17" id="KW-0472">Membrane</keyword>
<comment type="subcellular location">
    <subcellularLocation>
        <location evidence="3">Endoplasmic reticulum membrane</location>
        <topology evidence="3">Multi-pass membrane protein</topology>
    </subcellularLocation>
    <subcellularLocation>
        <location evidence="2">Mitochondrion outer membrane</location>
    </subcellularLocation>
</comment>
<reference evidence="19" key="1">
    <citation type="submission" date="2025-08" db="UniProtKB">
        <authorList>
            <consortium name="RefSeq"/>
        </authorList>
    </citation>
    <scope>IDENTIFICATION</scope>
</reference>
<dbReference type="Pfam" id="PF01124">
    <property type="entry name" value="MAPEG"/>
    <property type="match status" value="2"/>
</dbReference>
<dbReference type="InParanoid" id="A0A7E5VGE4"/>
<dbReference type="GO" id="GO:0005789">
    <property type="term" value="C:endoplasmic reticulum membrane"/>
    <property type="evidence" value="ECO:0007669"/>
    <property type="project" value="UniProtKB-SubCell"/>
</dbReference>
<evidence type="ECO:0000256" key="17">
    <source>
        <dbReference type="SAM" id="Phobius"/>
    </source>
</evidence>
<keyword evidence="10 17" id="KW-1133">Transmembrane helix</keyword>
<evidence type="ECO:0000256" key="2">
    <source>
        <dbReference type="ARBA" id="ARBA00004294"/>
    </source>
</evidence>
<keyword evidence="11" id="KW-0007">Acetylation</keyword>
<dbReference type="SUPFAM" id="SSF161084">
    <property type="entry name" value="MAPEG domain-like"/>
    <property type="match status" value="2"/>
</dbReference>
<evidence type="ECO:0000256" key="13">
    <source>
        <dbReference type="ARBA" id="ARBA00023136"/>
    </source>
</evidence>
<evidence type="ECO:0000256" key="9">
    <source>
        <dbReference type="ARBA" id="ARBA00022824"/>
    </source>
</evidence>
<keyword evidence="6" id="KW-0808">Transferase</keyword>
<keyword evidence="8" id="KW-1000">Mitochondrion outer membrane</keyword>
<feature type="transmembrane region" description="Helical" evidence="17">
    <location>
        <begin position="152"/>
        <end position="171"/>
    </location>
</feature>
<proteinExistence type="inferred from homology"/>
<evidence type="ECO:0000313" key="19">
    <source>
        <dbReference type="RefSeq" id="XP_026727360.1"/>
    </source>
</evidence>
<dbReference type="EC" id="2.5.1.18" evidence="5"/>
<dbReference type="InterPro" id="IPR023352">
    <property type="entry name" value="MAPEG-like_dom_sf"/>
</dbReference>
<dbReference type="GO" id="GO:0005741">
    <property type="term" value="C:mitochondrial outer membrane"/>
    <property type="evidence" value="ECO:0007669"/>
    <property type="project" value="UniProtKB-SubCell"/>
</dbReference>
<keyword evidence="7 17" id="KW-0812">Transmembrane</keyword>
<evidence type="ECO:0000256" key="15">
    <source>
        <dbReference type="ARBA" id="ARBA00039397"/>
    </source>
</evidence>
<evidence type="ECO:0000256" key="1">
    <source>
        <dbReference type="ARBA" id="ARBA00003701"/>
    </source>
</evidence>
<gene>
    <name evidence="19" type="primary">LOC113493543</name>
</gene>
<dbReference type="GeneID" id="113493543"/>
<dbReference type="KEGG" id="tnl:113493543"/>
<comment type="function">
    <text evidence="1">Conjugation of reduced glutathione to a wide number of exogenous and endogenous hydrophobic electrophiles.</text>
</comment>
<dbReference type="PANTHER" id="PTHR10689:SF6">
    <property type="entry name" value="MICROSOMAL GLUTATHIONE S-TRANSFERASE 1"/>
    <property type="match status" value="1"/>
</dbReference>
<dbReference type="FunFam" id="1.20.120.550:FF:000002">
    <property type="entry name" value="Microsomal glutathione S-transferase 1"/>
    <property type="match status" value="2"/>
</dbReference>
<organism evidence="18 19">
    <name type="scientific">Trichoplusia ni</name>
    <name type="common">Cabbage looper</name>
    <dbReference type="NCBI Taxonomy" id="7111"/>
    <lineage>
        <taxon>Eukaryota</taxon>
        <taxon>Metazoa</taxon>
        <taxon>Ecdysozoa</taxon>
        <taxon>Arthropoda</taxon>
        <taxon>Hexapoda</taxon>
        <taxon>Insecta</taxon>
        <taxon>Pterygota</taxon>
        <taxon>Neoptera</taxon>
        <taxon>Endopterygota</taxon>
        <taxon>Lepidoptera</taxon>
        <taxon>Glossata</taxon>
        <taxon>Ditrysia</taxon>
        <taxon>Noctuoidea</taxon>
        <taxon>Noctuidae</taxon>
        <taxon>Plusiinae</taxon>
        <taxon>Trichoplusia</taxon>
    </lineage>
</organism>
<comment type="similarity">
    <text evidence="4">Belongs to the MAPEG family.</text>
</comment>
<evidence type="ECO:0000256" key="10">
    <source>
        <dbReference type="ARBA" id="ARBA00022989"/>
    </source>
</evidence>
<evidence type="ECO:0000256" key="4">
    <source>
        <dbReference type="ARBA" id="ARBA00010459"/>
    </source>
</evidence>
<evidence type="ECO:0000256" key="5">
    <source>
        <dbReference type="ARBA" id="ARBA00012452"/>
    </source>
</evidence>
<evidence type="ECO:0000256" key="8">
    <source>
        <dbReference type="ARBA" id="ARBA00022787"/>
    </source>
</evidence>
<feature type="transmembrane region" description="Helical" evidence="17">
    <location>
        <begin position="125"/>
        <end position="146"/>
    </location>
</feature>
<accession>A0A7E5VGE4</accession>
<dbReference type="Proteomes" id="UP000322000">
    <property type="component" value="Chromosome 4"/>
</dbReference>
<evidence type="ECO:0000256" key="7">
    <source>
        <dbReference type="ARBA" id="ARBA00022692"/>
    </source>
</evidence>
<feature type="transmembrane region" description="Helical" evidence="17">
    <location>
        <begin position="79"/>
        <end position="104"/>
    </location>
</feature>
<sequence>MVSIDLSDPVVQSYLFYSSILALKMFSMSAMTGQTRAKKNVFANDEDTVITNGKVKFDDPDIERLRRAHLNDLENIPPFWVVAALYLTTGPSAFLATWLFRLFTACRIMHTIVYVIKPMPQPSRFIAFVIPIIINNYMGFIVFLTYLAVQSYIVYSAVLGVKMFAVTFLTARARYAKNVFANEEDAKMKKGKVKFDDPDVERVRRAHLNDLENIPPFWVLGALYLTTGPSASFATMLFRLFTAGRIIHTIVYAVKPLPQPARAIAFGVPMLINMYMGVKVIQTFITAL</sequence>
<protein>
    <recommendedName>
        <fullName evidence="15">Microsomal glutathione S-transferase 1</fullName>
        <ecNumber evidence="5">2.5.1.18</ecNumber>
    </recommendedName>
</protein>
<dbReference type="RefSeq" id="XP_026727360.1">
    <property type="nucleotide sequence ID" value="XM_026871559.1"/>
</dbReference>
<evidence type="ECO:0000256" key="11">
    <source>
        <dbReference type="ARBA" id="ARBA00022990"/>
    </source>
</evidence>
<keyword evidence="12" id="KW-0496">Mitochondrion</keyword>
<evidence type="ECO:0000256" key="16">
    <source>
        <dbReference type="ARBA" id="ARBA00049385"/>
    </source>
</evidence>
<evidence type="ECO:0000256" key="6">
    <source>
        <dbReference type="ARBA" id="ARBA00022679"/>
    </source>
</evidence>
<dbReference type="GO" id="GO:0004364">
    <property type="term" value="F:glutathione transferase activity"/>
    <property type="evidence" value="ECO:0007669"/>
    <property type="project" value="UniProtKB-EC"/>
</dbReference>